<dbReference type="Gene3D" id="3.10.180.10">
    <property type="entry name" value="2,3-Dihydroxybiphenyl 1,2-Dioxygenase, domain 1"/>
    <property type="match status" value="1"/>
</dbReference>
<dbReference type="InterPro" id="IPR053863">
    <property type="entry name" value="Glyoxy/Ble-like_N"/>
</dbReference>
<evidence type="ECO:0000313" key="3">
    <source>
        <dbReference type="Proteomes" id="UP000070700"/>
    </source>
</evidence>
<dbReference type="GeneID" id="28825299"/>
<evidence type="ECO:0000259" key="1">
    <source>
        <dbReference type="Pfam" id="PF22677"/>
    </source>
</evidence>
<dbReference type="InParanoid" id="A0A194WXW8"/>
<evidence type="ECO:0000313" key="2">
    <source>
        <dbReference type="EMBL" id="KUJ12816.1"/>
    </source>
</evidence>
<organism evidence="2 3">
    <name type="scientific">Mollisia scopiformis</name>
    <name type="common">Conifer needle endophyte fungus</name>
    <name type="synonym">Phialocephala scopiformis</name>
    <dbReference type="NCBI Taxonomy" id="149040"/>
    <lineage>
        <taxon>Eukaryota</taxon>
        <taxon>Fungi</taxon>
        <taxon>Dikarya</taxon>
        <taxon>Ascomycota</taxon>
        <taxon>Pezizomycotina</taxon>
        <taxon>Leotiomycetes</taxon>
        <taxon>Helotiales</taxon>
        <taxon>Mollisiaceae</taxon>
        <taxon>Mollisia</taxon>
    </lineage>
</organism>
<reference evidence="2 3" key="1">
    <citation type="submission" date="2015-10" db="EMBL/GenBank/DDBJ databases">
        <title>Full genome of DAOMC 229536 Phialocephala scopiformis, a fungal endophyte of spruce producing the potent anti-insectan compound rugulosin.</title>
        <authorList>
            <consortium name="DOE Joint Genome Institute"/>
            <person name="Walker A.K."/>
            <person name="Frasz S.L."/>
            <person name="Seifert K.A."/>
            <person name="Miller J.D."/>
            <person name="Mondo S.J."/>
            <person name="Labutti K."/>
            <person name="Lipzen A."/>
            <person name="Dockter R."/>
            <person name="Kennedy M."/>
            <person name="Grigoriev I.V."/>
            <person name="Spatafora J.W."/>
        </authorList>
    </citation>
    <scope>NUCLEOTIDE SEQUENCE [LARGE SCALE GENOMIC DNA]</scope>
    <source>
        <strain evidence="2 3">CBS 120377</strain>
    </source>
</reference>
<dbReference type="Pfam" id="PF22677">
    <property type="entry name" value="Ble-like_N"/>
    <property type="match status" value="1"/>
</dbReference>
<gene>
    <name evidence="2" type="ORF">LY89DRAFT_687770</name>
</gene>
<dbReference type="KEGG" id="psco:LY89DRAFT_687770"/>
<feature type="domain" description="Glyoxalase/Bleomycin resistance-like N-terminal" evidence="1">
    <location>
        <begin position="13"/>
        <end position="36"/>
    </location>
</feature>
<keyword evidence="2" id="KW-0560">Oxidoreductase</keyword>
<dbReference type="OrthoDB" id="447346at2759"/>
<dbReference type="Proteomes" id="UP000070700">
    <property type="component" value="Unassembled WGS sequence"/>
</dbReference>
<sequence>MSESSAMRNCISWVEIPATDLNRAKEFYSAVFGWSFPNFGSSPIDSFMAIFSHGSTNGCLVKVEAENLLSAALHPDNAELKRVGVRVTITVESVDKKMAEVESKGGKLYLEKTEIPGGMGFVSYFTDTEGNVMGLWSKE</sequence>
<keyword evidence="3" id="KW-1185">Reference proteome</keyword>
<dbReference type="RefSeq" id="XP_018067171.1">
    <property type="nucleotide sequence ID" value="XM_018215573.1"/>
</dbReference>
<protein>
    <submittedName>
        <fullName evidence="2">Glyoxalase/Bleomycin resistance protein/Dihydroxybiphenyl dioxygenase</fullName>
    </submittedName>
</protein>
<dbReference type="GO" id="GO:0051213">
    <property type="term" value="F:dioxygenase activity"/>
    <property type="evidence" value="ECO:0007669"/>
    <property type="project" value="UniProtKB-KW"/>
</dbReference>
<dbReference type="CDD" id="cd07247">
    <property type="entry name" value="SgaA_N_like"/>
    <property type="match status" value="1"/>
</dbReference>
<keyword evidence="2" id="KW-0223">Dioxygenase</keyword>
<accession>A0A194WXW8</accession>
<dbReference type="InterPro" id="IPR052164">
    <property type="entry name" value="Anthracycline_SecMetBiosynth"/>
</dbReference>
<dbReference type="EMBL" id="KQ947423">
    <property type="protein sequence ID" value="KUJ12816.1"/>
    <property type="molecule type" value="Genomic_DNA"/>
</dbReference>
<dbReference type="AlphaFoldDB" id="A0A194WXW8"/>
<dbReference type="PANTHER" id="PTHR33993">
    <property type="entry name" value="GLYOXALASE-RELATED"/>
    <property type="match status" value="1"/>
</dbReference>
<dbReference type="InterPro" id="IPR029068">
    <property type="entry name" value="Glyas_Bleomycin-R_OHBP_Dase"/>
</dbReference>
<name>A0A194WXW8_MOLSC</name>
<proteinExistence type="predicted"/>
<dbReference type="PANTHER" id="PTHR33993:SF2">
    <property type="entry name" value="VOC DOMAIN-CONTAINING PROTEIN"/>
    <property type="match status" value="1"/>
</dbReference>
<dbReference type="SUPFAM" id="SSF54593">
    <property type="entry name" value="Glyoxalase/Bleomycin resistance protein/Dihydroxybiphenyl dioxygenase"/>
    <property type="match status" value="1"/>
</dbReference>